<dbReference type="AlphaFoldDB" id="A0A4V1J3D9"/>
<dbReference type="Pfam" id="PF00400">
    <property type="entry name" value="WD40"/>
    <property type="match status" value="1"/>
</dbReference>
<dbReference type="PANTHER" id="PTHR14773:SF0">
    <property type="entry name" value="WD REPEAT-CONTAINING PROTEIN 76"/>
    <property type="match status" value="1"/>
</dbReference>
<dbReference type="PROSITE" id="PS00678">
    <property type="entry name" value="WD_REPEATS_1"/>
    <property type="match status" value="1"/>
</dbReference>
<dbReference type="Gene3D" id="2.130.10.10">
    <property type="entry name" value="YVTN repeat-like/Quinoprotein amine dehydrogenase"/>
    <property type="match status" value="1"/>
</dbReference>
<protein>
    <recommendedName>
        <fullName evidence="2 8">DNA damage-binding protein CMR1</fullName>
    </recommendedName>
</protein>
<evidence type="ECO:0000256" key="3">
    <source>
        <dbReference type="ARBA" id="ARBA00022574"/>
    </source>
</evidence>
<dbReference type="GO" id="GO:2000001">
    <property type="term" value="P:regulation of DNA damage checkpoint"/>
    <property type="evidence" value="ECO:0007669"/>
    <property type="project" value="TreeGrafter"/>
</dbReference>
<name>A0A4V1J3D9_9ASCO</name>
<comment type="function">
    <text evidence="8">DNA-binding protein that binds to both single- and double-stranded DNA. Binds preferentially to UV-damaged DNA. May be involved in DNA-metabolic processes.</text>
</comment>
<feature type="repeat" description="WD" evidence="7">
    <location>
        <begin position="334"/>
        <end position="376"/>
    </location>
</feature>
<keyword evidence="4" id="KW-0677">Repeat</keyword>
<dbReference type="InterPro" id="IPR015943">
    <property type="entry name" value="WD40/YVTN_repeat-like_dom_sf"/>
</dbReference>
<dbReference type="GO" id="GO:0003677">
    <property type="term" value="F:DNA binding"/>
    <property type="evidence" value="ECO:0007669"/>
    <property type="project" value="UniProtKB-UniRule"/>
</dbReference>
<dbReference type="Proteomes" id="UP000268321">
    <property type="component" value="Unassembled WGS sequence"/>
</dbReference>
<proteinExistence type="inferred from homology"/>
<dbReference type="InterPro" id="IPR050853">
    <property type="entry name" value="WD_repeat_DNA-damage-binding"/>
</dbReference>
<dbReference type="PANTHER" id="PTHR14773">
    <property type="entry name" value="WD REPEAT-CONTAINING PROTEIN 76"/>
    <property type="match status" value="1"/>
</dbReference>
<keyword evidence="5 8" id="KW-0227">DNA damage</keyword>
<dbReference type="EMBL" id="ML004438">
    <property type="protein sequence ID" value="RKP31719.1"/>
    <property type="molecule type" value="Genomic_DNA"/>
</dbReference>
<keyword evidence="3 7" id="KW-0853">WD repeat</keyword>
<dbReference type="InterPro" id="IPR001680">
    <property type="entry name" value="WD40_rpt"/>
</dbReference>
<gene>
    <name evidence="10" type="ORF">METBISCDRAFT_30028</name>
</gene>
<evidence type="ECO:0000313" key="10">
    <source>
        <dbReference type="EMBL" id="RKP31719.1"/>
    </source>
</evidence>
<sequence length="546" mass="61154">MDIESLRSKNIQRNQDLLRKLNLDTLHLSIRRDAQPAPKQKRAKKATPQPSRAIPTRRSRRLANTPESKEEKRVCEERAELERLRQQRLKKLRATRLRGVFPLTHLAADPRLGELVHEDRLVGGKENVVKKVDIECGNCVETDFLGVQNRLLVLHDLGTRYSQPSDANDTCAARDRDDTRKLLLRMALAQCANPREFKLTVNRITSIHLHLSTADRLVAAGDTSGILGLWAIDRPHDGEPIVALLKPHGRSIARILEMAQNPQCLVTASYDGSCRAADLVKMASSELFAVGDPEDPVGISDLAVISPNLLYATTLDGQFFRRDPREPLAAGEPLRLHDKKIGGFCVNPNAEHQIATASLDRTMRVWDLRNISAKNSVSELHDGLCAPHLYGAFSSRLSISNVDWNQNNRLVCNGYDDRIQLLDYGAKRGAVDVITRWFDTYRPPGKNFDPVPDNLRSFKTISHNCQTGRWVSILKARWQRAPADGVQKFAIANMQRSIDVFDENGLRLASLHDPDLMTAVPAVVAFHPTRNWLVGGTSSGKVFLFE</sequence>
<comment type="similarity">
    <text evidence="1 8">Belongs to the WD repeat DDB2/WDR76 family.</text>
</comment>
<feature type="region of interest" description="Disordered" evidence="9">
    <location>
        <begin position="29"/>
        <end position="72"/>
    </location>
</feature>
<dbReference type="OrthoDB" id="9890280at2759"/>
<keyword evidence="6 8" id="KW-0238">DNA-binding</keyword>
<organism evidence="10 11">
    <name type="scientific">Metschnikowia bicuspidata</name>
    <dbReference type="NCBI Taxonomy" id="27322"/>
    <lineage>
        <taxon>Eukaryota</taxon>
        <taxon>Fungi</taxon>
        <taxon>Dikarya</taxon>
        <taxon>Ascomycota</taxon>
        <taxon>Saccharomycotina</taxon>
        <taxon>Pichiomycetes</taxon>
        <taxon>Metschnikowiaceae</taxon>
        <taxon>Metschnikowia</taxon>
    </lineage>
</organism>
<dbReference type="PROSITE" id="PS50082">
    <property type="entry name" value="WD_REPEATS_2"/>
    <property type="match status" value="1"/>
</dbReference>
<dbReference type="GO" id="GO:0005634">
    <property type="term" value="C:nucleus"/>
    <property type="evidence" value="ECO:0007669"/>
    <property type="project" value="TreeGrafter"/>
</dbReference>
<keyword evidence="11" id="KW-1185">Reference proteome</keyword>
<evidence type="ECO:0000256" key="4">
    <source>
        <dbReference type="ARBA" id="ARBA00022737"/>
    </source>
</evidence>
<dbReference type="InterPro" id="IPR019775">
    <property type="entry name" value="WD40_repeat_CS"/>
</dbReference>
<evidence type="ECO:0000256" key="6">
    <source>
        <dbReference type="ARBA" id="ARBA00023125"/>
    </source>
</evidence>
<reference evidence="11" key="1">
    <citation type="journal article" date="2018" name="Nat. Microbiol.">
        <title>Leveraging single-cell genomics to expand the fungal tree of life.</title>
        <authorList>
            <person name="Ahrendt S.R."/>
            <person name="Quandt C.A."/>
            <person name="Ciobanu D."/>
            <person name="Clum A."/>
            <person name="Salamov A."/>
            <person name="Andreopoulos B."/>
            <person name="Cheng J.F."/>
            <person name="Woyke T."/>
            <person name="Pelin A."/>
            <person name="Henrissat B."/>
            <person name="Reynolds N.K."/>
            <person name="Benny G.L."/>
            <person name="Smith M.E."/>
            <person name="James T.Y."/>
            <person name="Grigoriev I.V."/>
        </authorList>
    </citation>
    <scope>NUCLEOTIDE SEQUENCE [LARGE SCALE GENOMIC DNA]</scope>
    <source>
        <strain evidence="11">Baker2002</strain>
    </source>
</reference>
<dbReference type="SMART" id="SM00320">
    <property type="entry name" value="WD40"/>
    <property type="match status" value="5"/>
</dbReference>
<dbReference type="SUPFAM" id="SSF50978">
    <property type="entry name" value="WD40 repeat-like"/>
    <property type="match status" value="1"/>
</dbReference>
<evidence type="ECO:0000256" key="5">
    <source>
        <dbReference type="ARBA" id="ARBA00022763"/>
    </source>
</evidence>
<evidence type="ECO:0000313" key="11">
    <source>
        <dbReference type="Proteomes" id="UP000268321"/>
    </source>
</evidence>
<evidence type="ECO:0000256" key="7">
    <source>
        <dbReference type="PROSITE-ProRule" id="PRU00221"/>
    </source>
</evidence>
<dbReference type="InterPro" id="IPR036322">
    <property type="entry name" value="WD40_repeat_dom_sf"/>
</dbReference>
<dbReference type="PROSITE" id="PS50294">
    <property type="entry name" value="WD_REPEATS_REGION"/>
    <property type="match status" value="1"/>
</dbReference>
<evidence type="ECO:0000256" key="2">
    <source>
        <dbReference type="ARBA" id="ARBA00021132"/>
    </source>
</evidence>
<evidence type="ECO:0000256" key="8">
    <source>
        <dbReference type="RuleBase" id="RU365004"/>
    </source>
</evidence>
<accession>A0A4V1J3D9</accession>
<evidence type="ECO:0000256" key="1">
    <source>
        <dbReference type="ARBA" id="ARBA00005434"/>
    </source>
</evidence>
<evidence type="ECO:0000256" key="9">
    <source>
        <dbReference type="SAM" id="MobiDB-lite"/>
    </source>
</evidence>
<dbReference type="GO" id="GO:0006974">
    <property type="term" value="P:DNA damage response"/>
    <property type="evidence" value="ECO:0007669"/>
    <property type="project" value="UniProtKB-KW"/>
</dbReference>